<evidence type="ECO:0000313" key="7">
    <source>
        <dbReference type="Proteomes" id="UP001230289"/>
    </source>
</evidence>
<dbReference type="Gene3D" id="1.10.357.10">
    <property type="entry name" value="Tetracycline Repressor, domain 2"/>
    <property type="match status" value="1"/>
</dbReference>
<gene>
    <name evidence="6" type="ORF">RBR11_07165</name>
</gene>
<reference evidence="6 7" key="1">
    <citation type="submission" date="2023-08" db="EMBL/GenBank/DDBJ databases">
        <title>Microbacterium sp. nov., isolated from a waste landfill.</title>
        <authorList>
            <person name="Wen W."/>
        </authorList>
    </citation>
    <scope>NUCLEOTIDE SEQUENCE [LARGE SCALE GENOMIC DNA]</scope>
    <source>
        <strain evidence="6 7">ASV81</strain>
    </source>
</reference>
<dbReference type="SUPFAM" id="SSF46689">
    <property type="entry name" value="Homeodomain-like"/>
    <property type="match status" value="1"/>
</dbReference>
<keyword evidence="1" id="KW-0805">Transcription regulation</keyword>
<evidence type="ECO:0000256" key="2">
    <source>
        <dbReference type="ARBA" id="ARBA00023125"/>
    </source>
</evidence>
<dbReference type="Pfam" id="PF00440">
    <property type="entry name" value="TetR_N"/>
    <property type="match status" value="1"/>
</dbReference>
<evidence type="ECO:0000256" key="4">
    <source>
        <dbReference type="PROSITE-ProRule" id="PRU00335"/>
    </source>
</evidence>
<dbReference type="SUPFAM" id="SSF48498">
    <property type="entry name" value="Tetracyclin repressor-like, C-terminal domain"/>
    <property type="match status" value="1"/>
</dbReference>
<dbReference type="RefSeq" id="WP_308488633.1">
    <property type="nucleotide sequence ID" value="NZ_JAVFCB010000003.1"/>
</dbReference>
<sequence>MDVNDAKATKRAHGLETQRALLAAAGAVFSRMAYADARLKDIAEEAGISQGSLYFHFGNKDDVARAVLSVQQERMGQVLTTVQELAGSALDCILGLFEGLADLIATDELVQAGIRLSMQPATGLEVDSSAPYVEWVEVAASILRGGVADGSMAPDLDVRAAAELLNEIFVGAQVLSGLEDKWASLPRRVASARAGIRTVLTSSTRAA</sequence>
<feature type="domain" description="HTH tetR-type" evidence="5">
    <location>
        <begin position="15"/>
        <end position="75"/>
    </location>
</feature>
<dbReference type="InterPro" id="IPR054126">
    <property type="entry name" value="CprB_TetR_C"/>
</dbReference>
<dbReference type="EMBL" id="JAVFCB010000003">
    <property type="protein sequence ID" value="MDQ4213695.1"/>
    <property type="molecule type" value="Genomic_DNA"/>
</dbReference>
<dbReference type="InterPro" id="IPR001647">
    <property type="entry name" value="HTH_TetR"/>
</dbReference>
<keyword evidence="3" id="KW-0804">Transcription</keyword>
<dbReference type="PANTHER" id="PTHR30055:SF234">
    <property type="entry name" value="HTH-TYPE TRANSCRIPTIONAL REGULATOR BETI"/>
    <property type="match status" value="1"/>
</dbReference>
<comment type="caution">
    <text evidence="6">The sequence shown here is derived from an EMBL/GenBank/DDBJ whole genome shotgun (WGS) entry which is preliminary data.</text>
</comment>
<keyword evidence="7" id="KW-1185">Reference proteome</keyword>
<dbReference type="PANTHER" id="PTHR30055">
    <property type="entry name" value="HTH-TYPE TRANSCRIPTIONAL REGULATOR RUTR"/>
    <property type="match status" value="1"/>
</dbReference>
<protein>
    <submittedName>
        <fullName evidence="6">TetR/AcrR family transcriptional regulator</fullName>
    </submittedName>
</protein>
<evidence type="ECO:0000256" key="3">
    <source>
        <dbReference type="ARBA" id="ARBA00023163"/>
    </source>
</evidence>
<dbReference type="PRINTS" id="PR00455">
    <property type="entry name" value="HTHTETR"/>
</dbReference>
<dbReference type="PROSITE" id="PS50977">
    <property type="entry name" value="HTH_TETR_2"/>
    <property type="match status" value="1"/>
</dbReference>
<accession>A0ABU0XJ45</accession>
<dbReference type="InterPro" id="IPR036271">
    <property type="entry name" value="Tet_transcr_reg_TetR-rel_C_sf"/>
</dbReference>
<organism evidence="6 7">
    <name type="scientific">Microbacterium capsulatum</name>
    <dbReference type="NCBI Taxonomy" id="3041921"/>
    <lineage>
        <taxon>Bacteria</taxon>
        <taxon>Bacillati</taxon>
        <taxon>Actinomycetota</taxon>
        <taxon>Actinomycetes</taxon>
        <taxon>Micrococcales</taxon>
        <taxon>Microbacteriaceae</taxon>
        <taxon>Microbacterium</taxon>
    </lineage>
</organism>
<dbReference type="InterPro" id="IPR009057">
    <property type="entry name" value="Homeodomain-like_sf"/>
</dbReference>
<feature type="DNA-binding region" description="H-T-H motif" evidence="4">
    <location>
        <begin position="38"/>
        <end position="57"/>
    </location>
</feature>
<dbReference type="Pfam" id="PF21935">
    <property type="entry name" value="TetR_C_45"/>
    <property type="match status" value="1"/>
</dbReference>
<proteinExistence type="predicted"/>
<evidence type="ECO:0000313" key="6">
    <source>
        <dbReference type="EMBL" id="MDQ4213695.1"/>
    </source>
</evidence>
<evidence type="ECO:0000256" key="1">
    <source>
        <dbReference type="ARBA" id="ARBA00023015"/>
    </source>
</evidence>
<keyword evidence="2 4" id="KW-0238">DNA-binding</keyword>
<evidence type="ECO:0000259" key="5">
    <source>
        <dbReference type="PROSITE" id="PS50977"/>
    </source>
</evidence>
<name>A0ABU0XJ45_9MICO</name>
<dbReference type="Proteomes" id="UP001230289">
    <property type="component" value="Unassembled WGS sequence"/>
</dbReference>
<dbReference type="InterPro" id="IPR050109">
    <property type="entry name" value="HTH-type_TetR-like_transc_reg"/>
</dbReference>